<reference evidence="2 3" key="1">
    <citation type="submission" date="2015-11" db="EMBL/GenBank/DDBJ databases">
        <title>Draft Genome Sequence of the Strain BR 10303 (Bradyrhizobium sp.) isolated from nodules of Centrolobium paraense.</title>
        <authorList>
            <person name="Zelli J.E."/>
            <person name="Simoes-Araujo J.L."/>
            <person name="Barauna A.C."/>
            <person name="Silva K."/>
        </authorList>
    </citation>
    <scope>NUCLEOTIDE SEQUENCE [LARGE SCALE GENOMIC DNA]</scope>
    <source>
        <strain evidence="2 3">BR 10303</strain>
    </source>
</reference>
<sequence length="221" mass="23172">MSDERFLARWSRRKQEAMADHVGPAPEQAVEASAPAPADPAPAVPALPQPDLSNLPPIESIDVATDITAFLRKGVPQELSRAALRRAWSADPAIRDFVGLAENAWDFNDPNAMAGFGPLDNSAEQVGALARRIVGDVAEAAKSLANPQTEAAEAGAQSAHLPPDLGPSSNPVKTITIPQRLGERAVEELPPDCAAPQPIAASDASEETAVPRRTHGGALPR</sequence>
<dbReference type="InterPro" id="IPR021735">
    <property type="entry name" value="DUF3306"/>
</dbReference>
<proteinExistence type="predicted"/>
<protein>
    <recommendedName>
        <fullName evidence="4">DUF3306 domain-containing protein</fullName>
    </recommendedName>
</protein>
<dbReference type="EMBL" id="LNCU01000092">
    <property type="protein sequence ID" value="KWV50919.1"/>
    <property type="molecule type" value="Genomic_DNA"/>
</dbReference>
<name>A0A109JLD6_9BRAD</name>
<dbReference type="Pfam" id="PF11748">
    <property type="entry name" value="DUF3306"/>
    <property type="match status" value="1"/>
</dbReference>
<comment type="caution">
    <text evidence="2">The sequence shown here is derived from an EMBL/GenBank/DDBJ whole genome shotgun (WGS) entry which is preliminary data.</text>
</comment>
<accession>A0A109JLD6</accession>
<dbReference type="AlphaFoldDB" id="A0A109JLD6"/>
<feature type="region of interest" description="Disordered" evidence="1">
    <location>
        <begin position="145"/>
        <end position="221"/>
    </location>
</feature>
<feature type="compositionally biased region" description="Polar residues" evidence="1">
    <location>
        <begin position="167"/>
        <end position="177"/>
    </location>
</feature>
<dbReference type="RefSeq" id="WP_066511440.1">
    <property type="nucleotide sequence ID" value="NZ_LNCU01000092.1"/>
</dbReference>
<feature type="region of interest" description="Disordered" evidence="1">
    <location>
        <begin position="17"/>
        <end position="51"/>
    </location>
</feature>
<gene>
    <name evidence="2" type="ORF">AS156_13905</name>
</gene>
<dbReference type="Proteomes" id="UP000057737">
    <property type="component" value="Unassembled WGS sequence"/>
</dbReference>
<evidence type="ECO:0000256" key="1">
    <source>
        <dbReference type="SAM" id="MobiDB-lite"/>
    </source>
</evidence>
<evidence type="ECO:0008006" key="4">
    <source>
        <dbReference type="Google" id="ProtNLM"/>
    </source>
</evidence>
<evidence type="ECO:0000313" key="2">
    <source>
        <dbReference type="EMBL" id="KWV50919.1"/>
    </source>
</evidence>
<feature type="compositionally biased region" description="Low complexity" evidence="1">
    <location>
        <begin position="24"/>
        <end position="36"/>
    </location>
</feature>
<organism evidence="2 3">
    <name type="scientific">Bradyrhizobium macuxiense</name>
    <dbReference type="NCBI Taxonomy" id="1755647"/>
    <lineage>
        <taxon>Bacteria</taxon>
        <taxon>Pseudomonadati</taxon>
        <taxon>Pseudomonadota</taxon>
        <taxon>Alphaproteobacteria</taxon>
        <taxon>Hyphomicrobiales</taxon>
        <taxon>Nitrobacteraceae</taxon>
        <taxon>Bradyrhizobium</taxon>
    </lineage>
</organism>
<feature type="compositionally biased region" description="Pro residues" evidence="1">
    <location>
        <begin position="37"/>
        <end position="48"/>
    </location>
</feature>
<evidence type="ECO:0000313" key="3">
    <source>
        <dbReference type="Proteomes" id="UP000057737"/>
    </source>
</evidence>
<keyword evidence="3" id="KW-1185">Reference proteome</keyword>
<dbReference type="OrthoDB" id="8100830at2"/>